<evidence type="ECO:0000256" key="2">
    <source>
        <dbReference type="ARBA" id="ARBA00010736"/>
    </source>
</evidence>
<keyword evidence="4" id="KW-0598">Phosphotransferase system</keyword>
<sequence>MAANGRTGNGETGGNGPLRRTVKVVNPLGLHHRVADRFSRAARQFAAAVAVFHGDSRADGKSVWDLMMLVVLPDAEVVVEVDGPDAAAALDPLAAILGSPGGEDYTI</sequence>
<evidence type="ECO:0000313" key="7">
    <source>
        <dbReference type="EMBL" id="QDU20756.1"/>
    </source>
</evidence>
<dbReference type="KEGG" id="uli:ETAA1_27160"/>
<dbReference type="Proteomes" id="UP000319576">
    <property type="component" value="Chromosome"/>
</dbReference>
<comment type="similarity">
    <text evidence="2">Belongs to the HPr family.</text>
</comment>
<dbReference type="GO" id="GO:0016740">
    <property type="term" value="F:transferase activity"/>
    <property type="evidence" value="ECO:0007669"/>
    <property type="project" value="UniProtKB-KW"/>
</dbReference>
<dbReference type="Gene3D" id="3.30.1340.10">
    <property type="entry name" value="HPr-like"/>
    <property type="match status" value="1"/>
</dbReference>
<dbReference type="GO" id="GO:0009401">
    <property type="term" value="P:phosphoenolpyruvate-dependent sugar phosphotransferase system"/>
    <property type="evidence" value="ECO:0007669"/>
    <property type="project" value="UniProtKB-KW"/>
</dbReference>
<evidence type="ECO:0000259" key="6">
    <source>
        <dbReference type="PROSITE" id="PS51350"/>
    </source>
</evidence>
<dbReference type="EC" id="2.7.11.-" evidence="7"/>
<dbReference type="NCBIfam" id="TIGR01003">
    <property type="entry name" value="PTS_HPr_family"/>
    <property type="match status" value="1"/>
</dbReference>
<dbReference type="SUPFAM" id="SSF55594">
    <property type="entry name" value="HPr-like"/>
    <property type="match status" value="1"/>
</dbReference>
<evidence type="ECO:0000313" key="8">
    <source>
        <dbReference type="Proteomes" id="UP000319576"/>
    </source>
</evidence>
<feature type="region of interest" description="Disordered" evidence="5">
    <location>
        <begin position="1"/>
        <end position="20"/>
    </location>
</feature>
<dbReference type="EMBL" id="CP036273">
    <property type="protein sequence ID" value="QDU20756.1"/>
    <property type="molecule type" value="Genomic_DNA"/>
</dbReference>
<dbReference type="PROSITE" id="PS51350">
    <property type="entry name" value="PTS_HPR_DOM"/>
    <property type="match status" value="1"/>
</dbReference>
<accession>A0A517XTA0</accession>
<organism evidence="7 8">
    <name type="scientific">Urbifossiella limnaea</name>
    <dbReference type="NCBI Taxonomy" id="2528023"/>
    <lineage>
        <taxon>Bacteria</taxon>
        <taxon>Pseudomonadati</taxon>
        <taxon>Planctomycetota</taxon>
        <taxon>Planctomycetia</taxon>
        <taxon>Gemmatales</taxon>
        <taxon>Gemmataceae</taxon>
        <taxon>Urbifossiella</taxon>
    </lineage>
</organism>
<name>A0A517XTA0_9BACT</name>
<comment type="subcellular location">
    <subcellularLocation>
        <location evidence="1">Cytoplasm</location>
    </subcellularLocation>
</comment>
<proteinExistence type="inferred from homology"/>
<feature type="domain" description="HPr" evidence="6">
    <location>
        <begin position="17"/>
        <end position="104"/>
    </location>
</feature>
<protein>
    <submittedName>
        <fullName evidence="7">Phosphocarrier protein HPr</fullName>
        <ecNumber evidence="7">2.7.11.-</ecNumber>
    </submittedName>
</protein>
<evidence type="ECO:0000256" key="5">
    <source>
        <dbReference type="SAM" id="MobiDB-lite"/>
    </source>
</evidence>
<keyword evidence="8" id="KW-1185">Reference proteome</keyword>
<dbReference type="PRINTS" id="PR00107">
    <property type="entry name" value="PHOSPHOCPHPR"/>
</dbReference>
<dbReference type="InterPro" id="IPR035895">
    <property type="entry name" value="HPr-like_sf"/>
</dbReference>
<dbReference type="Pfam" id="PF00381">
    <property type="entry name" value="PTS-HPr"/>
    <property type="match status" value="1"/>
</dbReference>
<dbReference type="PANTHER" id="PTHR33705">
    <property type="entry name" value="PHOSPHOCARRIER PROTEIN HPR"/>
    <property type="match status" value="1"/>
</dbReference>
<dbReference type="RefSeq" id="WP_145238846.1">
    <property type="nucleotide sequence ID" value="NZ_CP036273.1"/>
</dbReference>
<evidence type="ECO:0000256" key="1">
    <source>
        <dbReference type="ARBA" id="ARBA00004496"/>
    </source>
</evidence>
<gene>
    <name evidence="7" type="primary">ptsH</name>
    <name evidence="7" type="ORF">ETAA1_27160</name>
</gene>
<dbReference type="AlphaFoldDB" id="A0A517XTA0"/>
<dbReference type="InterPro" id="IPR050399">
    <property type="entry name" value="HPr"/>
</dbReference>
<dbReference type="GO" id="GO:0005737">
    <property type="term" value="C:cytoplasm"/>
    <property type="evidence" value="ECO:0007669"/>
    <property type="project" value="UniProtKB-SubCell"/>
</dbReference>
<keyword evidence="7" id="KW-0808">Transferase</keyword>
<feature type="compositionally biased region" description="Gly residues" evidence="5">
    <location>
        <begin position="7"/>
        <end position="16"/>
    </location>
</feature>
<keyword evidence="3" id="KW-0963">Cytoplasm</keyword>
<reference evidence="7 8" key="1">
    <citation type="submission" date="2019-02" db="EMBL/GenBank/DDBJ databases">
        <title>Deep-cultivation of Planctomycetes and their phenomic and genomic characterization uncovers novel biology.</title>
        <authorList>
            <person name="Wiegand S."/>
            <person name="Jogler M."/>
            <person name="Boedeker C."/>
            <person name="Pinto D."/>
            <person name="Vollmers J."/>
            <person name="Rivas-Marin E."/>
            <person name="Kohn T."/>
            <person name="Peeters S.H."/>
            <person name="Heuer A."/>
            <person name="Rast P."/>
            <person name="Oberbeckmann S."/>
            <person name="Bunk B."/>
            <person name="Jeske O."/>
            <person name="Meyerdierks A."/>
            <person name="Storesund J.E."/>
            <person name="Kallscheuer N."/>
            <person name="Luecker S."/>
            <person name="Lage O.M."/>
            <person name="Pohl T."/>
            <person name="Merkel B.J."/>
            <person name="Hornburger P."/>
            <person name="Mueller R.-W."/>
            <person name="Bruemmer F."/>
            <person name="Labrenz M."/>
            <person name="Spormann A.M."/>
            <person name="Op den Camp H."/>
            <person name="Overmann J."/>
            <person name="Amann R."/>
            <person name="Jetten M.S.M."/>
            <person name="Mascher T."/>
            <person name="Medema M.H."/>
            <person name="Devos D.P."/>
            <person name="Kaster A.-K."/>
            <person name="Ovreas L."/>
            <person name="Rohde M."/>
            <person name="Galperin M.Y."/>
            <person name="Jogler C."/>
        </authorList>
    </citation>
    <scope>NUCLEOTIDE SEQUENCE [LARGE SCALE GENOMIC DNA]</scope>
    <source>
        <strain evidence="7 8">ETA_A1</strain>
    </source>
</reference>
<dbReference type="PANTHER" id="PTHR33705:SF2">
    <property type="entry name" value="PHOSPHOCARRIER PROTEIN NPR"/>
    <property type="match status" value="1"/>
</dbReference>
<evidence type="ECO:0000256" key="3">
    <source>
        <dbReference type="ARBA" id="ARBA00022490"/>
    </source>
</evidence>
<dbReference type="InterPro" id="IPR000032">
    <property type="entry name" value="HPr-like"/>
</dbReference>
<evidence type="ECO:0000256" key="4">
    <source>
        <dbReference type="ARBA" id="ARBA00022683"/>
    </source>
</evidence>